<organism evidence="2">
    <name type="scientific">Sylvanvirus sp</name>
    <dbReference type="NCBI Taxonomy" id="2487774"/>
    <lineage>
        <taxon>Viruses</taxon>
    </lineage>
</organism>
<evidence type="ECO:0000256" key="1">
    <source>
        <dbReference type="SAM" id="MobiDB-lite"/>
    </source>
</evidence>
<dbReference type="EMBL" id="MK072513">
    <property type="protein sequence ID" value="AYV86734.1"/>
    <property type="molecule type" value="Genomic_DNA"/>
</dbReference>
<protein>
    <submittedName>
        <fullName evidence="2">Uncharacterized protein</fullName>
    </submittedName>
</protein>
<name>A0A3G5AJC8_9VIRU</name>
<reference evidence="2" key="1">
    <citation type="submission" date="2018-10" db="EMBL/GenBank/DDBJ databases">
        <title>Hidden diversity of soil giant viruses.</title>
        <authorList>
            <person name="Schulz F."/>
            <person name="Alteio L."/>
            <person name="Goudeau D."/>
            <person name="Ryan E.M."/>
            <person name="Malmstrom R.R."/>
            <person name="Blanchard J."/>
            <person name="Woyke T."/>
        </authorList>
    </citation>
    <scope>NUCLEOTIDE SEQUENCE</scope>
    <source>
        <strain evidence="2">SYV1</strain>
    </source>
</reference>
<sequence length="141" mass="16103">MSSSIITPSKVKSSSKPTFKSTSKPGKFWFKTLSSHREIPQVRKMSRMMTRALRKTLLEDPYITPPRRFTHSSIPLCPKIKRRYNNRGYSFIASRNQPTQSIYLTQSPSSFALHYDAILNTKPLSSFTLHYNAIISSPSST</sequence>
<proteinExistence type="predicted"/>
<feature type="region of interest" description="Disordered" evidence="1">
    <location>
        <begin position="1"/>
        <end position="23"/>
    </location>
</feature>
<accession>A0A3G5AJC8</accession>
<evidence type="ECO:0000313" key="2">
    <source>
        <dbReference type="EMBL" id="AYV86734.1"/>
    </source>
</evidence>
<gene>
    <name evidence="2" type="ORF">Sylvanvirus7_32</name>
</gene>